<dbReference type="EMBL" id="BAABBE010000032">
    <property type="protein sequence ID" value="GAA3677717.1"/>
    <property type="molecule type" value="Genomic_DNA"/>
</dbReference>
<protein>
    <recommendedName>
        <fullName evidence="3">PE family protein</fullName>
    </recommendedName>
</protein>
<evidence type="ECO:0008006" key="3">
    <source>
        <dbReference type="Google" id="ProtNLM"/>
    </source>
</evidence>
<organism evidence="1 2">
    <name type="scientific">Lentzea roselyniae</name>
    <dbReference type="NCBI Taxonomy" id="531940"/>
    <lineage>
        <taxon>Bacteria</taxon>
        <taxon>Bacillati</taxon>
        <taxon>Actinomycetota</taxon>
        <taxon>Actinomycetes</taxon>
        <taxon>Pseudonocardiales</taxon>
        <taxon>Pseudonocardiaceae</taxon>
        <taxon>Lentzea</taxon>
    </lineage>
</organism>
<dbReference type="Proteomes" id="UP001500711">
    <property type="component" value="Unassembled WGS sequence"/>
</dbReference>
<gene>
    <name evidence="1" type="ORF">GCM10022267_75680</name>
</gene>
<keyword evidence="2" id="KW-1185">Reference proteome</keyword>
<proteinExistence type="predicted"/>
<reference evidence="2" key="1">
    <citation type="journal article" date="2019" name="Int. J. Syst. Evol. Microbiol.">
        <title>The Global Catalogue of Microorganisms (GCM) 10K type strain sequencing project: providing services to taxonomists for standard genome sequencing and annotation.</title>
        <authorList>
            <consortium name="The Broad Institute Genomics Platform"/>
            <consortium name="The Broad Institute Genome Sequencing Center for Infectious Disease"/>
            <person name="Wu L."/>
            <person name="Ma J."/>
        </authorList>
    </citation>
    <scope>NUCLEOTIDE SEQUENCE [LARGE SCALE GENOMIC DNA]</scope>
    <source>
        <strain evidence="2">JCM 17494</strain>
    </source>
</reference>
<evidence type="ECO:0000313" key="1">
    <source>
        <dbReference type="EMBL" id="GAA3677717.1"/>
    </source>
</evidence>
<evidence type="ECO:0000313" key="2">
    <source>
        <dbReference type="Proteomes" id="UP001500711"/>
    </source>
</evidence>
<name>A0ABP7C651_9PSEU</name>
<accession>A0ABP7C651</accession>
<dbReference type="RefSeq" id="WP_346135504.1">
    <property type="nucleotide sequence ID" value="NZ_BAABBE010000032.1"/>
</dbReference>
<comment type="caution">
    <text evidence="1">The sequence shown here is derived from an EMBL/GenBank/DDBJ whole genome shotgun (WGS) entry which is preliminary data.</text>
</comment>
<sequence>MPSNITFDEEKYNQLIKVMDDIEASLLRKATTVGPDVLDSEFALQPGSQQWQAAQTLVAKGKEFGGSVEQQQEQLRQDIVKFRNALEAAKSVFKETDDLAQYDVARFVSEYPDFNTGGVSTTPKL</sequence>